<evidence type="ECO:0000256" key="8">
    <source>
        <dbReference type="RuleBase" id="RU000492"/>
    </source>
</evidence>
<dbReference type="EC" id="3.6.4.13" evidence="1"/>
<evidence type="ECO:0000256" key="4">
    <source>
        <dbReference type="ARBA" id="ARBA00022806"/>
    </source>
</evidence>
<dbReference type="SMART" id="SM00487">
    <property type="entry name" value="DEXDc"/>
    <property type="match status" value="1"/>
</dbReference>
<dbReference type="GO" id="GO:0003676">
    <property type="term" value="F:nucleic acid binding"/>
    <property type="evidence" value="ECO:0007669"/>
    <property type="project" value="InterPro"/>
</dbReference>
<dbReference type="FunFam" id="3.40.50.300:FF:000079">
    <property type="entry name" value="probable ATP-dependent RNA helicase DDX17"/>
    <property type="match status" value="1"/>
</dbReference>
<dbReference type="EMBL" id="HBHX01006065">
    <property type="protein sequence ID" value="CAE0102647.1"/>
    <property type="molecule type" value="Transcribed_RNA"/>
</dbReference>
<feature type="domain" description="Helicase ATP-binding" evidence="10">
    <location>
        <begin position="125"/>
        <end position="303"/>
    </location>
</feature>
<dbReference type="SUPFAM" id="SSF52540">
    <property type="entry name" value="P-loop containing nucleoside triphosphate hydrolases"/>
    <property type="match status" value="1"/>
</dbReference>
<dbReference type="Pfam" id="PF00271">
    <property type="entry name" value="Helicase_C"/>
    <property type="match status" value="1"/>
</dbReference>
<proteinExistence type="inferred from homology"/>
<dbReference type="InterPro" id="IPR014014">
    <property type="entry name" value="RNA_helicase_DEAD_Q_motif"/>
</dbReference>
<keyword evidence="5 8" id="KW-0067">ATP-binding</keyword>
<evidence type="ECO:0000256" key="7">
    <source>
        <dbReference type="PROSITE-ProRule" id="PRU00552"/>
    </source>
</evidence>
<feature type="short sequence motif" description="Q motif" evidence="7">
    <location>
        <begin position="94"/>
        <end position="122"/>
    </location>
</feature>
<dbReference type="InterPro" id="IPR027417">
    <property type="entry name" value="P-loop_NTPase"/>
</dbReference>
<dbReference type="PANTHER" id="PTHR47958">
    <property type="entry name" value="ATP-DEPENDENT RNA HELICASE DBP3"/>
    <property type="match status" value="1"/>
</dbReference>
<feature type="domain" description="Helicase C-terminal" evidence="11">
    <location>
        <begin position="314"/>
        <end position="475"/>
    </location>
</feature>
<feature type="compositionally biased region" description="Basic and acidic residues" evidence="9">
    <location>
        <begin position="15"/>
        <end position="39"/>
    </location>
</feature>
<evidence type="ECO:0000256" key="5">
    <source>
        <dbReference type="ARBA" id="ARBA00022840"/>
    </source>
</evidence>
<dbReference type="PROSITE" id="PS51194">
    <property type="entry name" value="HELICASE_CTER"/>
    <property type="match status" value="1"/>
</dbReference>
<evidence type="ECO:0000256" key="9">
    <source>
        <dbReference type="SAM" id="MobiDB-lite"/>
    </source>
</evidence>
<protein>
    <recommendedName>
        <fullName evidence="1">RNA helicase</fullName>
        <ecNumber evidence="1">3.6.4.13</ecNumber>
    </recommendedName>
</protein>
<dbReference type="PROSITE" id="PS00039">
    <property type="entry name" value="DEAD_ATP_HELICASE"/>
    <property type="match status" value="1"/>
</dbReference>
<evidence type="ECO:0000313" key="13">
    <source>
        <dbReference type="EMBL" id="CAE0102647.1"/>
    </source>
</evidence>
<evidence type="ECO:0000256" key="2">
    <source>
        <dbReference type="ARBA" id="ARBA00022741"/>
    </source>
</evidence>
<dbReference type="PROSITE" id="PS51192">
    <property type="entry name" value="HELICASE_ATP_BIND_1"/>
    <property type="match status" value="1"/>
</dbReference>
<dbReference type="Gene3D" id="3.40.50.300">
    <property type="entry name" value="P-loop containing nucleotide triphosphate hydrolases"/>
    <property type="match status" value="2"/>
</dbReference>
<gene>
    <name evidence="13" type="ORF">HERI1096_LOCUS3305</name>
</gene>
<comment type="similarity">
    <text evidence="6">Belongs to the DEAD box helicase family. DDX46/PRP5 subfamily.</text>
</comment>
<dbReference type="CDD" id="cd22475">
    <property type="entry name" value="KH-I_AtRH42_like"/>
    <property type="match status" value="1"/>
</dbReference>
<dbReference type="InterPro" id="IPR056149">
    <property type="entry name" value="PRP5/DDX46/KHDC4_KH"/>
</dbReference>
<dbReference type="AlphaFoldDB" id="A0A7S3AHJ0"/>
<name>A0A7S3AHJ0_9EUKA</name>
<dbReference type="SMART" id="SM00490">
    <property type="entry name" value="HELICc"/>
    <property type="match status" value="1"/>
</dbReference>
<evidence type="ECO:0000259" key="10">
    <source>
        <dbReference type="PROSITE" id="PS51192"/>
    </source>
</evidence>
<dbReference type="PROSITE" id="PS51195">
    <property type="entry name" value="Q_MOTIF"/>
    <property type="match status" value="1"/>
</dbReference>
<dbReference type="GO" id="GO:0016787">
    <property type="term" value="F:hydrolase activity"/>
    <property type="evidence" value="ECO:0007669"/>
    <property type="project" value="UniProtKB-KW"/>
</dbReference>
<evidence type="ECO:0000259" key="12">
    <source>
        <dbReference type="PROSITE" id="PS51195"/>
    </source>
</evidence>
<organism evidence="13">
    <name type="scientific">Haptolina ericina</name>
    <dbReference type="NCBI Taxonomy" id="156174"/>
    <lineage>
        <taxon>Eukaryota</taxon>
        <taxon>Haptista</taxon>
        <taxon>Haptophyta</taxon>
        <taxon>Prymnesiophyceae</taxon>
        <taxon>Prymnesiales</taxon>
        <taxon>Prymnesiaceae</taxon>
        <taxon>Haptolina</taxon>
    </lineage>
</organism>
<dbReference type="CDD" id="cd18787">
    <property type="entry name" value="SF2_C_DEAD"/>
    <property type="match status" value="1"/>
</dbReference>
<dbReference type="InterPro" id="IPR000629">
    <property type="entry name" value="RNA-helicase_DEAD-box_CS"/>
</dbReference>
<evidence type="ECO:0000256" key="6">
    <source>
        <dbReference type="ARBA" id="ARBA00038511"/>
    </source>
</evidence>
<accession>A0A7S3AHJ0</accession>
<feature type="compositionally biased region" description="Acidic residues" evidence="9">
    <location>
        <begin position="1"/>
        <end position="10"/>
    </location>
</feature>
<reference evidence="13" key="1">
    <citation type="submission" date="2021-01" db="EMBL/GenBank/DDBJ databases">
        <authorList>
            <person name="Corre E."/>
            <person name="Pelletier E."/>
            <person name="Niang G."/>
            <person name="Scheremetjew M."/>
            <person name="Finn R."/>
            <person name="Kale V."/>
            <person name="Holt S."/>
            <person name="Cochrane G."/>
            <person name="Meng A."/>
            <person name="Brown T."/>
            <person name="Cohen L."/>
        </authorList>
    </citation>
    <scope>NUCLEOTIDE SEQUENCE</scope>
    <source>
        <strain evidence="13">CCMP281</strain>
    </source>
</reference>
<sequence length="759" mass="82516">MDSLLEEFPEAAEATAEKEESSDDDKPYDPEQHRAKKKELARVDHSTITYAAFRKHFYIEVPEIKAMSDAEVDEYKKSMDDIKVRGKKCPRPIKRWTQCGLSDRLLAVIEKRGYTKPFPIQAQALPAIMNGRDVIAIAKTGSGKTMGYCLPMLRHIMDQPPLANGEGPIGLILVPTRELAMQVYRETLQFTKMVGLSAVAVYGGANLKQQIAELKRGPEIVVCTPGRMIDMLTTNSGRVTNMKRVTYVVLDEADRMFDMGFAPQIDRIVGNCRPDRQTMLFSATFPSAVEKLARSVLHKPVQIVVGGISVVSNTIEQHVEVLAPEQKMGRLCEVLRHHMDEGQLLVFVDTQEACDNLFKELLKNSMPCATLHGGMGQDDRDSTISDFKSGNISLLVATSVAARGLDVKDLCLVVNYEVPNHYEDYVHRVGRTGRAGNTGTAYTFITPDEEKYAPDLVKAMEAAGQEPPDDVVCMANAYAAKRRAGELHSKDFRTSGFLTGTGIALDADAIAKQNKAKNEGRKRAMRAAGVETGDVEEEEDDNDGVTQKGGVTGPVDAVTSVAAAAAQAAKALQVQLGNAKGAAAAGAEVQKKLLADAKAASSGEGAAAAAAAAPVDPRKAALPEAVQRAMAAAAARAQEKAKEEANARLAAMKPLLPQRFTAELEINEYPQTARYKVMQRDSLQAIQEWTKVVITTKGAYYPPGRNPPPGERKLYMVIEGETEVAVKAAKKELRRTLEEHAAVAAPDDSSTNRYAKYSV</sequence>
<evidence type="ECO:0000256" key="3">
    <source>
        <dbReference type="ARBA" id="ARBA00022801"/>
    </source>
</evidence>
<dbReference type="InterPro" id="IPR014001">
    <property type="entry name" value="Helicase_ATP-bd"/>
</dbReference>
<dbReference type="Pfam" id="PF00270">
    <property type="entry name" value="DEAD"/>
    <property type="match status" value="1"/>
</dbReference>
<dbReference type="CDD" id="cd17953">
    <property type="entry name" value="DEADc_DDX46"/>
    <property type="match status" value="1"/>
</dbReference>
<feature type="domain" description="DEAD-box RNA helicase Q" evidence="12">
    <location>
        <begin position="94"/>
        <end position="122"/>
    </location>
</feature>
<feature type="region of interest" description="Disordered" evidence="9">
    <location>
        <begin position="515"/>
        <end position="550"/>
    </location>
</feature>
<evidence type="ECO:0000256" key="1">
    <source>
        <dbReference type="ARBA" id="ARBA00012552"/>
    </source>
</evidence>
<keyword evidence="3 8" id="KW-0378">Hydrolase</keyword>
<dbReference type="GO" id="GO:0003724">
    <property type="term" value="F:RNA helicase activity"/>
    <property type="evidence" value="ECO:0007669"/>
    <property type="project" value="UniProtKB-EC"/>
</dbReference>
<feature type="compositionally biased region" description="Acidic residues" evidence="9">
    <location>
        <begin position="533"/>
        <end position="543"/>
    </location>
</feature>
<dbReference type="Pfam" id="PF23469">
    <property type="entry name" value="KH_12"/>
    <property type="match status" value="1"/>
</dbReference>
<dbReference type="InterPro" id="IPR011545">
    <property type="entry name" value="DEAD/DEAH_box_helicase_dom"/>
</dbReference>
<feature type="region of interest" description="Disordered" evidence="9">
    <location>
        <begin position="740"/>
        <end position="759"/>
    </location>
</feature>
<evidence type="ECO:0000259" key="11">
    <source>
        <dbReference type="PROSITE" id="PS51194"/>
    </source>
</evidence>
<keyword evidence="4 8" id="KW-0347">Helicase</keyword>
<dbReference type="GO" id="GO:0005524">
    <property type="term" value="F:ATP binding"/>
    <property type="evidence" value="ECO:0007669"/>
    <property type="project" value="UniProtKB-KW"/>
</dbReference>
<keyword evidence="2 8" id="KW-0547">Nucleotide-binding</keyword>
<dbReference type="InterPro" id="IPR001650">
    <property type="entry name" value="Helicase_C-like"/>
</dbReference>
<feature type="region of interest" description="Disordered" evidence="9">
    <location>
        <begin position="1"/>
        <end position="39"/>
    </location>
</feature>